<feature type="transmembrane region" description="Helical" evidence="19">
    <location>
        <begin position="160"/>
        <end position="180"/>
    </location>
</feature>
<dbReference type="UniPathway" id="UPA00557">
    <property type="reaction ID" value="UER00614"/>
</dbReference>
<accession>A0A2L2X9P3</accession>
<comment type="pathway">
    <text evidence="4">Lipid metabolism.</text>
</comment>
<feature type="transmembrane region" description="Helical" evidence="19">
    <location>
        <begin position="186"/>
        <end position="206"/>
    </location>
</feature>
<feature type="transmembrane region" description="Helical" evidence="19">
    <location>
        <begin position="42"/>
        <end position="63"/>
    </location>
</feature>
<feature type="transmembrane region" description="Helical" evidence="19">
    <location>
        <begin position="6"/>
        <end position="30"/>
    </location>
</feature>
<keyword evidence="9" id="KW-0444">Lipid biosynthesis</keyword>
<keyword evidence="10 18" id="KW-0808">Transferase</keyword>
<sequence length="253" mass="27530">MFGIPLILLSVWFGGWLLLAMTGAIMFAGIFEFTTMIRKMQLNPPVAAMLAGILMLLTGACLYGEKGLIWANTLAIAVVLIMVVIRFPAYSLLDGAAGLLGILYTGLFIYFYLLRTVSEGWIWLFFMLVATWACDTAAYFVGKKIGRRKLAPLLSPGKTVAGAVGGVAASLGAGVVFYFIYPFLPALHLVAMGFMLGIVAQLGDLWESVMKRTASIKDTGNIIPGHGGVLDRFDSMFFTAPFVYYYLALFKIS</sequence>
<keyword evidence="16" id="KW-0594">Phospholipid biosynthesis</keyword>
<dbReference type="Proteomes" id="UP000239549">
    <property type="component" value="Unassembled WGS sequence"/>
</dbReference>
<keyword evidence="8" id="KW-1003">Cell membrane</keyword>
<evidence type="ECO:0000256" key="4">
    <source>
        <dbReference type="ARBA" id="ARBA00005189"/>
    </source>
</evidence>
<evidence type="ECO:0000256" key="15">
    <source>
        <dbReference type="ARBA" id="ARBA00023136"/>
    </source>
</evidence>
<dbReference type="GO" id="GO:0016024">
    <property type="term" value="P:CDP-diacylglycerol biosynthetic process"/>
    <property type="evidence" value="ECO:0007669"/>
    <property type="project" value="UniProtKB-UniPathway"/>
</dbReference>
<comment type="pathway">
    <text evidence="3 18">Phospholipid metabolism; CDP-diacylglycerol biosynthesis; CDP-diacylglycerol from sn-glycerol 3-phosphate: step 3/3.</text>
</comment>
<comment type="caution">
    <text evidence="20">The sequence shown here is derived from an EMBL/GenBank/DDBJ whole genome shotgun (WGS) entry which is preliminary data.</text>
</comment>
<feature type="transmembrane region" description="Helical" evidence="19">
    <location>
        <begin position="120"/>
        <end position="140"/>
    </location>
</feature>
<keyword evidence="12 18" id="KW-0548">Nucleotidyltransferase</keyword>
<dbReference type="PANTHER" id="PTHR46382">
    <property type="entry name" value="PHOSPHATIDATE CYTIDYLYLTRANSFERASE"/>
    <property type="match status" value="1"/>
</dbReference>
<evidence type="ECO:0000256" key="1">
    <source>
        <dbReference type="ARBA" id="ARBA00001698"/>
    </source>
</evidence>
<comment type="catalytic activity">
    <reaction evidence="1 18">
        <text>a 1,2-diacyl-sn-glycero-3-phosphate + CTP + H(+) = a CDP-1,2-diacyl-sn-glycerol + diphosphate</text>
        <dbReference type="Rhea" id="RHEA:16229"/>
        <dbReference type="ChEBI" id="CHEBI:15378"/>
        <dbReference type="ChEBI" id="CHEBI:33019"/>
        <dbReference type="ChEBI" id="CHEBI:37563"/>
        <dbReference type="ChEBI" id="CHEBI:58332"/>
        <dbReference type="ChEBI" id="CHEBI:58608"/>
        <dbReference type="EC" id="2.7.7.41"/>
    </reaction>
</comment>
<evidence type="ECO:0000313" key="20">
    <source>
        <dbReference type="EMBL" id="GBF32664.1"/>
    </source>
</evidence>
<comment type="subcellular location">
    <subcellularLocation>
        <location evidence="2">Cell membrane</location>
        <topology evidence="2">Multi-pass membrane protein</topology>
    </subcellularLocation>
</comment>
<comment type="similarity">
    <text evidence="5 18">Belongs to the CDS family.</text>
</comment>
<dbReference type="EC" id="2.7.7.41" evidence="6 18"/>
<evidence type="ECO:0000256" key="14">
    <source>
        <dbReference type="ARBA" id="ARBA00023098"/>
    </source>
</evidence>
<keyword evidence="14" id="KW-0443">Lipid metabolism</keyword>
<evidence type="ECO:0000256" key="3">
    <source>
        <dbReference type="ARBA" id="ARBA00005119"/>
    </source>
</evidence>
<name>A0A2L2X9P3_9FIRM</name>
<evidence type="ECO:0000256" key="19">
    <source>
        <dbReference type="SAM" id="Phobius"/>
    </source>
</evidence>
<dbReference type="AlphaFoldDB" id="A0A2L2X9P3"/>
<evidence type="ECO:0000256" key="7">
    <source>
        <dbReference type="ARBA" id="ARBA00019373"/>
    </source>
</evidence>
<dbReference type="EMBL" id="BFAV01000045">
    <property type="protein sequence ID" value="GBF32664.1"/>
    <property type="molecule type" value="Genomic_DNA"/>
</dbReference>
<dbReference type="Pfam" id="PF01148">
    <property type="entry name" value="CTP_transf_1"/>
    <property type="match status" value="1"/>
</dbReference>
<organism evidence="20 21">
    <name type="scientific">Desulfocucumis palustris</name>
    <dbReference type="NCBI Taxonomy" id="1898651"/>
    <lineage>
        <taxon>Bacteria</taxon>
        <taxon>Bacillati</taxon>
        <taxon>Bacillota</taxon>
        <taxon>Clostridia</taxon>
        <taxon>Eubacteriales</taxon>
        <taxon>Desulfocucumaceae</taxon>
        <taxon>Desulfocucumis</taxon>
    </lineage>
</organism>
<proteinExistence type="inferred from homology"/>
<evidence type="ECO:0000256" key="2">
    <source>
        <dbReference type="ARBA" id="ARBA00004651"/>
    </source>
</evidence>
<keyword evidence="11 18" id="KW-0812">Transmembrane</keyword>
<feature type="transmembrane region" description="Helical" evidence="19">
    <location>
        <begin position="69"/>
        <end position="89"/>
    </location>
</feature>
<evidence type="ECO:0000256" key="6">
    <source>
        <dbReference type="ARBA" id="ARBA00012487"/>
    </source>
</evidence>
<evidence type="ECO:0000256" key="9">
    <source>
        <dbReference type="ARBA" id="ARBA00022516"/>
    </source>
</evidence>
<evidence type="ECO:0000256" key="8">
    <source>
        <dbReference type="ARBA" id="ARBA00022475"/>
    </source>
</evidence>
<dbReference type="PANTHER" id="PTHR46382:SF1">
    <property type="entry name" value="PHOSPHATIDATE CYTIDYLYLTRANSFERASE"/>
    <property type="match status" value="1"/>
</dbReference>
<evidence type="ECO:0000256" key="18">
    <source>
        <dbReference type="RuleBase" id="RU003938"/>
    </source>
</evidence>
<evidence type="ECO:0000256" key="13">
    <source>
        <dbReference type="ARBA" id="ARBA00022989"/>
    </source>
</evidence>
<keyword evidence="21" id="KW-1185">Reference proteome</keyword>
<evidence type="ECO:0000256" key="17">
    <source>
        <dbReference type="ARBA" id="ARBA00023264"/>
    </source>
</evidence>
<dbReference type="GO" id="GO:0005886">
    <property type="term" value="C:plasma membrane"/>
    <property type="evidence" value="ECO:0007669"/>
    <property type="project" value="UniProtKB-SubCell"/>
</dbReference>
<evidence type="ECO:0000256" key="10">
    <source>
        <dbReference type="ARBA" id="ARBA00022679"/>
    </source>
</evidence>
<feature type="transmembrane region" description="Helical" evidence="19">
    <location>
        <begin position="96"/>
        <end position="114"/>
    </location>
</feature>
<evidence type="ECO:0000256" key="11">
    <source>
        <dbReference type="ARBA" id="ARBA00022692"/>
    </source>
</evidence>
<gene>
    <name evidence="20" type="ORF">DCCM_0860</name>
</gene>
<protein>
    <recommendedName>
        <fullName evidence="7 18">Phosphatidate cytidylyltransferase</fullName>
        <ecNumber evidence="6 18">2.7.7.41</ecNumber>
    </recommendedName>
</protein>
<dbReference type="InterPro" id="IPR000374">
    <property type="entry name" value="PC_trans"/>
</dbReference>
<evidence type="ECO:0000256" key="16">
    <source>
        <dbReference type="ARBA" id="ARBA00023209"/>
    </source>
</evidence>
<reference evidence="21" key="1">
    <citation type="submission" date="2018-02" db="EMBL/GenBank/DDBJ databases">
        <title>Genome sequence of Desulfocucumis palustris strain NAW-5.</title>
        <authorList>
            <person name="Watanabe M."/>
            <person name="Kojima H."/>
            <person name="Fukui M."/>
        </authorList>
    </citation>
    <scope>NUCLEOTIDE SEQUENCE [LARGE SCALE GENOMIC DNA]</scope>
    <source>
        <strain evidence="21">NAW-5</strain>
    </source>
</reference>
<evidence type="ECO:0000256" key="5">
    <source>
        <dbReference type="ARBA" id="ARBA00010185"/>
    </source>
</evidence>
<keyword evidence="17" id="KW-1208">Phospholipid metabolism</keyword>
<evidence type="ECO:0000313" key="21">
    <source>
        <dbReference type="Proteomes" id="UP000239549"/>
    </source>
</evidence>
<dbReference type="GO" id="GO:0004605">
    <property type="term" value="F:phosphatidate cytidylyltransferase activity"/>
    <property type="evidence" value="ECO:0007669"/>
    <property type="project" value="UniProtKB-EC"/>
</dbReference>
<keyword evidence="15 19" id="KW-0472">Membrane</keyword>
<evidence type="ECO:0000256" key="12">
    <source>
        <dbReference type="ARBA" id="ARBA00022695"/>
    </source>
</evidence>
<dbReference type="PROSITE" id="PS01315">
    <property type="entry name" value="CDS"/>
    <property type="match status" value="1"/>
</dbReference>
<keyword evidence="13 19" id="KW-1133">Transmembrane helix</keyword>